<keyword evidence="2" id="KW-1185">Reference proteome</keyword>
<evidence type="ECO:0000313" key="1">
    <source>
        <dbReference type="EMBL" id="AGL01678.1"/>
    </source>
</evidence>
<protein>
    <submittedName>
        <fullName evidence="1">Uncharacterized protein</fullName>
    </submittedName>
</protein>
<name>R4KEQ4_9FIRM</name>
<dbReference type="AlphaFoldDB" id="R4KEQ4"/>
<dbReference type="KEGG" id="dgi:Desgi_2252"/>
<evidence type="ECO:0000313" key="2">
    <source>
        <dbReference type="Proteomes" id="UP000013520"/>
    </source>
</evidence>
<dbReference type="STRING" id="767817.Desgi_2252"/>
<proteinExistence type="predicted"/>
<organism evidence="1 2">
    <name type="scientific">Desulfoscipio gibsoniae DSM 7213</name>
    <dbReference type="NCBI Taxonomy" id="767817"/>
    <lineage>
        <taxon>Bacteria</taxon>
        <taxon>Bacillati</taxon>
        <taxon>Bacillota</taxon>
        <taxon>Clostridia</taxon>
        <taxon>Eubacteriales</taxon>
        <taxon>Desulfallaceae</taxon>
        <taxon>Desulfoscipio</taxon>
    </lineage>
</organism>
<reference evidence="1 2" key="1">
    <citation type="submission" date="2012-01" db="EMBL/GenBank/DDBJ databases">
        <title>Complete sequence of Desulfotomaculum gibsoniae DSM 7213.</title>
        <authorList>
            <consortium name="US DOE Joint Genome Institute"/>
            <person name="Lucas S."/>
            <person name="Han J."/>
            <person name="Lapidus A."/>
            <person name="Cheng J.-F."/>
            <person name="Goodwin L."/>
            <person name="Pitluck S."/>
            <person name="Peters L."/>
            <person name="Ovchinnikova G."/>
            <person name="Teshima H."/>
            <person name="Detter J.C."/>
            <person name="Han C."/>
            <person name="Tapia R."/>
            <person name="Land M."/>
            <person name="Hauser L."/>
            <person name="Kyrpides N."/>
            <person name="Ivanova N."/>
            <person name="Pagani I."/>
            <person name="Parshina S."/>
            <person name="Plugge C."/>
            <person name="Muyzer G."/>
            <person name="Kuever J."/>
            <person name="Ivanova A."/>
            <person name="Nazina T."/>
            <person name="Klenk H.-P."/>
            <person name="Brambilla E."/>
            <person name="Spring S."/>
            <person name="Stams A.F."/>
            <person name="Woyke T."/>
        </authorList>
    </citation>
    <scope>NUCLEOTIDE SEQUENCE [LARGE SCALE GENOMIC DNA]</scope>
    <source>
        <strain evidence="1 2">DSM 7213</strain>
    </source>
</reference>
<accession>R4KEQ4</accession>
<sequence length="55" mass="6589">MRNSRILPVDKWDYQLFQKLLKKPLTRFKEGLIDMRINHNIAALTAYNDNGYLHN</sequence>
<dbReference type="EMBL" id="CP003273">
    <property type="protein sequence ID" value="AGL01678.1"/>
    <property type="molecule type" value="Genomic_DNA"/>
</dbReference>
<gene>
    <name evidence="1" type="ORF">Desgi_2252</name>
</gene>
<dbReference type="HOGENOM" id="CLU_3024681_0_0_9"/>
<dbReference type="Proteomes" id="UP000013520">
    <property type="component" value="Chromosome"/>
</dbReference>